<dbReference type="Pfam" id="PF03741">
    <property type="entry name" value="TerC"/>
    <property type="match status" value="1"/>
</dbReference>
<protein>
    <submittedName>
        <fullName evidence="7">Uncharacterized protein</fullName>
    </submittedName>
</protein>
<feature type="transmembrane region" description="Helical" evidence="6">
    <location>
        <begin position="113"/>
        <end position="133"/>
    </location>
</feature>
<dbReference type="PANTHER" id="PTHR30238:SF0">
    <property type="entry name" value="THYLAKOID MEMBRANE PROTEIN TERC, CHLOROPLASTIC"/>
    <property type="match status" value="1"/>
</dbReference>
<evidence type="ECO:0000313" key="7">
    <source>
        <dbReference type="EMBL" id="KAE9447877.1"/>
    </source>
</evidence>
<feature type="region of interest" description="Disordered" evidence="5">
    <location>
        <begin position="64"/>
        <end position="106"/>
    </location>
</feature>
<organism evidence="7 8">
    <name type="scientific">Rhododendron williamsianum</name>
    <dbReference type="NCBI Taxonomy" id="262921"/>
    <lineage>
        <taxon>Eukaryota</taxon>
        <taxon>Viridiplantae</taxon>
        <taxon>Streptophyta</taxon>
        <taxon>Embryophyta</taxon>
        <taxon>Tracheophyta</taxon>
        <taxon>Spermatophyta</taxon>
        <taxon>Magnoliopsida</taxon>
        <taxon>eudicotyledons</taxon>
        <taxon>Gunneridae</taxon>
        <taxon>Pentapetalae</taxon>
        <taxon>asterids</taxon>
        <taxon>Ericales</taxon>
        <taxon>Ericaceae</taxon>
        <taxon>Ericoideae</taxon>
        <taxon>Rhodoreae</taxon>
        <taxon>Rhododendron</taxon>
    </lineage>
</organism>
<keyword evidence="2 6" id="KW-0812">Transmembrane</keyword>
<dbReference type="AlphaFoldDB" id="A0A6A4KY55"/>
<feature type="transmembrane region" description="Helical" evidence="6">
    <location>
        <begin position="206"/>
        <end position="224"/>
    </location>
</feature>
<evidence type="ECO:0000256" key="6">
    <source>
        <dbReference type="SAM" id="Phobius"/>
    </source>
</evidence>
<dbReference type="GO" id="GO:0016020">
    <property type="term" value="C:membrane"/>
    <property type="evidence" value="ECO:0007669"/>
    <property type="project" value="UniProtKB-SubCell"/>
</dbReference>
<keyword evidence="8" id="KW-1185">Reference proteome</keyword>
<dbReference type="Proteomes" id="UP000428333">
    <property type="component" value="Linkage Group LG12"/>
</dbReference>
<gene>
    <name evidence="7" type="ORF">C3L33_20223</name>
</gene>
<feature type="transmembrane region" description="Helical" evidence="6">
    <location>
        <begin position="416"/>
        <end position="434"/>
    </location>
</feature>
<comment type="caution">
    <text evidence="7">The sequence shown here is derived from an EMBL/GenBank/DDBJ whole genome shotgun (WGS) entry which is preliminary data.</text>
</comment>
<dbReference type="PANTHER" id="PTHR30238">
    <property type="entry name" value="MEMBRANE BOUND PREDICTED REDOX MODULATOR"/>
    <property type="match status" value="1"/>
</dbReference>
<evidence type="ECO:0000256" key="5">
    <source>
        <dbReference type="SAM" id="MobiDB-lite"/>
    </source>
</evidence>
<feature type="transmembrane region" description="Helical" evidence="6">
    <location>
        <begin position="261"/>
        <end position="281"/>
    </location>
</feature>
<comment type="subcellular location">
    <subcellularLocation>
        <location evidence="1">Membrane</location>
        <topology evidence="1">Multi-pass membrane protein</topology>
    </subcellularLocation>
</comment>
<name>A0A6A4KY55_9ERIC</name>
<feature type="transmembrane region" description="Helical" evidence="6">
    <location>
        <begin position="301"/>
        <end position="324"/>
    </location>
</feature>
<dbReference type="InterPro" id="IPR005496">
    <property type="entry name" value="Integral_membrane_TerC"/>
</dbReference>
<feature type="transmembrane region" description="Helical" evidence="6">
    <location>
        <begin position="178"/>
        <end position="200"/>
    </location>
</feature>
<feature type="transmembrane region" description="Helical" evidence="6">
    <location>
        <begin position="331"/>
        <end position="351"/>
    </location>
</feature>
<keyword evidence="3 6" id="KW-1133">Transmembrane helix</keyword>
<dbReference type="NCBIfam" id="TIGR03718">
    <property type="entry name" value="R_switched_Alx"/>
    <property type="match status" value="1"/>
</dbReference>
<sequence>MIPITGLASVTYNGVPLIPKLDSTLLRVTPKLSTLQFYHLPSSSLVGWRCGRANYSPIACSRGTEQEEGISNSEGDRSSSQSPESIRNVESSYFTPSSSPKEKKSAPENYASSIRTVALCVSTAVAFGVGLGFKDGVGKASEFFAGYLLEQSLSVDNLFVFVLIFKYFKVPLSYQNRVLSYGIAGAIVFRLSIILLGSVTLQRFEAVNLVLAAILLYTSFKKFLYSTLDIELAKADMKLFGSEEEDSDLSDNFIVKTCQKFIPVTCKFSLHIFLFYMHILTNYDGNRFITLQDGVWKATPLLLTVAVIELSDIAFAVDSIPAVFGVTRDPFIVFTSNLFAILGLRSLYTLISEGMADLEYLQISVHLNSDGFCGFVDQPSIGVVLGFIGCKMILDFFGGLALLDSSTAGYHVSTEVSLGVVATTLTAGVLLSLMKKSDRN</sequence>
<keyword evidence="4 6" id="KW-0472">Membrane</keyword>
<evidence type="ECO:0000313" key="8">
    <source>
        <dbReference type="Proteomes" id="UP000428333"/>
    </source>
</evidence>
<dbReference type="OrthoDB" id="417520at2759"/>
<dbReference type="InterPro" id="IPR022369">
    <property type="entry name" value="Integral_membrane_TerC_rswitch"/>
</dbReference>
<feature type="transmembrane region" description="Helical" evidence="6">
    <location>
        <begin position="145"/>
        <end position="166"/>
    </location>
</feature>
<evidence type="ECO:0000256" key="3">
    <source>
        <dbReference type="ARBA" id="ARBA00022989"/>
    </source>
</evidence>
<dbReference type="EMBL" id="QEFC01003474">
    <property type="protein sequence ID" value="KAE9447877.1"/>
    <property type="molecule type" value="Genomic_DNA"/>
</dbReference>
<evidence type="ECO:0000256" key="4">
    <source>
        <dbReference type="ARBA" id="ARBA00023136"/>
    </source>
</evidence>
<feature type="compositionally biased region" description="Polar residues" evidence="5">
    <location>
        <begin position="69"/>
        <end position="95"/>
    </location>
</feature>
<evidence type="ECO:0000256" key="2">
    <source>
        <dbReference type="ARBA" id="ARBA00022692"/>
    </source>
</evidence>
<accession>A0A6A4KY55</accession>
<evidence type="ECO:0000256" key="1">
    <source>
        <dbReference type="ARBA" id="ARBA00004141"/>
    </source>
</evidence>
<proteinExistence type="predicted"/>
<reference evidence="7 8" key="1">
    <citation type="journal article" date="2019" name="Genome Biol. Evol.">
        <title>The Rhododendron genome and chromosomal organization provide insight into shared whole-genome duplications across the heath family (Ericaceae).</title>
        <authorList>
            <person name="Soza V.L."/>
            <person name="Lindsley D."/>
            <person name="Waalkes A."/>
            <person name="Ramage E."/>
            <person name="Patwardhan R.P."/>
            <person name="Burton J.N."/>
            <person name="Adey A."/>
            <person name="Kumar A."/>
            <person name="Qiu R."/>
            <person name="Shendure J."/>
            <person name="Hall B."/>
        </authorList>
    </citation>
    <scope>NUCLEOTIDE SEQUENCE [LARGE SCALE GENOMIC DNA]</scope>
    <source>
        <strain evidence="7">RSF 1966-606</strain>
    </source>
</reference>
<feature type="non-terminal residue" evidence="7">
    <location>
        <position position="1"/>
    </location>
</feature>